<keyword evidence="3" id="KW-1185">Reference proteome</keyword>
<dbReference type="PROSITE" id="PS51186">
    <property type="entry name" value="GNAT"/>
    <property type="match status" value="1"/>
</dbReference>
<reference evidence="2 3" key="1">
    <citation type="submission" date="2017-02" db="EMBL/GenBank/DDBJ databases">
        <authorList>
            <person name="Peterson S.W."/>
        </authorList>
    </citation>
    <scope>NUCLEOTIDE SEQUENCE [LARGE SCALE GENOMIC DNA]</scope>
    <source>
        <strain evidence="2 3">ATCC BAA-1030</strain>
    </source>
</reference>
<dbReference type="AlphaFoldDB" id="A0A1T4NW47"/>
<keyword evidence="2" id="KW-0808">Transferase</keyword>
<dbReference type="PANTHER" id="PTHR43792">
    <property type="entry name" value="GNAT FAMILY, PUTATIVE (AFU_ORTHOLOGUE AFUA_3G00765)-RELATED-RELATED"/>
    <property type="match status" value="1"/>
</dbReference>
<evidence type="ECO:0000313" key="3">
    <source>
        <dbReference type="Proteomes" id="UP000190328"/>
    </source>
</evidence>
<dbReference type="Proteomes" id="UP000190328">
    <property type="component" value="Unassembled WGS sequence"/>
</dbReference>
<evidence type="ECO:0000313" key="2">
    <source>
        <dbReference type="EMBL" id="SJZ83590.1"/>
    </source>
</evidence>
<feature type="domain" description="N-acetyltransferase" evidence="1">
    <location>
        <begin position="19"/>
        <end position="169"/>
    </location>
</feature>
<dbReference type="CDD" id="cd04301">
    <property type="entry name" value="NAT_SF"/>
    <property type="match status" value="1"/>
</dbReference>
<dbReference type="Pfam" id="PF13302">
    <property type="entry name" value="Acetyltransf_3"/>
    <property type="match status" value="1"/>
</dbReference>
<organism evidence="2 3">
    <name type="scientific">Pilibacter termitis</name>
    <dbReference type="NCBI Taxonomy" id="263852"/>
    <lineage>
        <taxon>Bacteria</taxon>
        <taxon>Bacillati</taxon>
        <taxon>Bacillota</taxon>
        <taxon>Bacilli</taxon>
        <taxon>Lactobacillales</taxon>
        <taxon>Enterococcaceae</taxon>
        <taxon>Pilibacter</taxon>
    </lineage>
</organism>
<dbReference type="InterPro" id="IPR016181">
    <property type="entry name" value="Acyl_CoA_acyltransferase"/>
</dbReference>
<dbReference type="GO" id="GO:0016747">
    <property type="term" value="F:acyltransferase activity, transferring groups other than amino-acyl groups"/>
    <property type="evidence" value="ECO:0007669"/>
    <property type="project" value="InterPro"/>
</dbReference>
<dbReference type="RefSeq" id="WP_078807497.1">
    <property type="nucleotide sequence ID" value="NZ_FUXI01000017.1"/>
</dbReference>
<gene>
    <name evidence="2" type="ORF">SAMN02745116_01564</name>
</gene>
<dbReference type="InterPro" id="IPR051531">
    <property type="entry name" value="N-acetyltransferase"/>
</dbReference>
<sequence>MKNIWRGLAENVVIETQRLYMRPKTMKDAEDIFEFESNPHVAKFVFPVETEIENTYQYIANSMREPLGKYALELKETGKVIGVMDFMNWDIHARVAEVGYTINEVYWRRGFATEALSKLLEIAFEELELVSVKAEFDIENTASGFVMEKSGMRRKSTYKKHDKLTKTIRKFTEYQLSRTEYFELKRQRKAQDIQLFDD</sequence>
<protein>
    <submittedName>
        <fullName evidence="2">Ribosomal-protein-alanine N-acetyltransferase</fullName>
    </submittedName>
</protein>
<dbReference type="PANTHER" id="PTHR43792:SF1">
    <property type="entry name" value="N-ACETYLTRANSFERASE DOMAIN-CONTAINING PROTEIN"/>
    <property type="match status" value="1"/>
</dbReference>
<dbReference type="EMBL" id="FUXI01000017">
    <property type="protein sequence ID" value="SJZ83590.1"/>
    <property type="molecule type" value="Genomic_DNA"/>
</dbReference>
<accession>A0A1T4NW47</accession>
<name>A0A1T4NW47_9ENTE</name>
<dbReference type="InterPro" id="IPR000182">
    <property type="entry name" value="GNAT_dom"/>
</dbReference>
<dbReference type="OrthoDB" id="9798081at2"/>
<dbReference type="STRING" id="263852.SAMN02745116_01564"/>
<proteinExistence type="predicted"/>
<dbReference type="Gene3D" id="3.40.630.30">
    <property type="match status" value="1"/>
</dbReference>
<evidence type="ECO:0000259" key="1">
    <source>
        <dbReference type="PROSITE" id="PS51186"/>
    </source>
</evidence>
<dbReference type="SUPFAM" id="SSF55729">
    <property type="entry name" value="Acyl-CoA N-acyltransferases (Nat)"/>
    <property type="match status" value="1"/>
</dbReference>